<feature type="transmembrane region" description="Helical" evidence="12">
    <location>
        <begin position="168"/>
        <end position="189"/>
    </location>
</feature>
<gene>
    <name evidence="13" type="primary">lptF</name>
    <name evidence="13" type="ORF">CKO13_08815</name>
</gene>
<evidence type="ECO:0000313" key="13">
    <source>
        <dbReference type="EMBL" id="MBK1727118.1"/>
    </source>
</evidence>
<feature type="non-terminal residue" evidence="13">
    <location>
        <position position="1"/>
    </location>
</feature>
<feature type="transmembrane region" description="Helical" evidence="12">
    <location>
        <begin position="201"/>
        <end position="218"/>
    </location>
</feature>
<evidence type="ECO:0000256" key="1">
    <source>
        <dbReference type="ARBA" id="ARBA00002265"/>
    </source>
</evidence>
<evidence type="ECO:0000256" key="7">
    <source>
        <dbReference type="ARBA" id="ARBA00022519"/>
    </source>
</evidence>
<evidence type="ECO:0000313" key="14">
    <source>
        <dbReference type="Proteomes" id="UP000738126"/>
    </source>
</evidence>
<comment type="subunit">
    <text evidence="11">Component of the lipopolysaccharide transport and assembly complex. The LptBFG transporter is composed of two ATP-binding proteins (LptB) and two transmembrane proteins (LptF and LptG).</text>
</comment>
<dbReference type="PANTHER" id="PTHR33529:SF7">
    <property type="entry name" value="LIPOPOLYSACCHARIDE EXPORT SYSTEM PERMEASE PROTEIN LPTF"/>
    <property type="match status" value="1"/>
</dbReference>
<comment type="subcellular location">
    <subcellularLocation>
        <location evidence="2">Cell inner membrane</location>
        <topology evidence="2">Multi-pass membrane protein</topology>
    </subcellularLocation>
</comment>
<dbReference type="Pfam" id="PF03739">
    <property type="entry name" value="LptF_LptG"/>
    <property type="match status" value="1"/>
</dbReference>
<comment type="caution">
    <text evidence="13">The sequence shown here is derived from an EMBL/GenBank/DDBJ whole genome shotgun (WGS) entry which is preliminary data.</text>
</comment>
<keyword evidence="9 12" id="KW-1133">Transmembrane helix</keyword>
<comment type="similarity">
    <text evidence="3">Belongs to the LptF/LptG family.</text>
</comment>
<evidence type="ECO:0000256" key="5">
    <source>
        <dbReference type="ARBA" id="ARBA00022448"/>
    </source>
</evidence>
<keyword evidence="6" id="KW-1003">Cell membrane</keyword>
<evidence type="ECO:0000256" key="3">
    <source>
        <dbReference type="ARBA" id="ARBA00007725"/>
    </source>
</evidence>
<dbReference type="InterPro" id="IPR030922">
    <property type="entry name" value="LptF"/>
</dbReference>
<dbReference type="EMBL" id="NRSH01000100">
    <property type="protein sequence ID" value="MBK1727118.1"/>
    <property type="molecule type" value="Genomic_DNA"/>
</dbReference>
<keyword evidence="8 12" id="KW-0812">Transmembrane</keyword>
<evidence type="ECO:0000256" key="10">
    <source>
        <dbReference type="ARBA" id="ARBA00023136"/>
    </source>
</evidence>
<evidence type="ECO:0000256" key="2">
    <source>
        <dbReference type="ARBA" id="ARBA00004429"/>
    </source>
</evidence>
<dbReference type="Proteomes" id="UP000738126">
    <property type="component" value="Unassembled WGS sequence"/>
</dbReference>
<evidence type="ECO:0000256" key="6">
    <source>
        <dbReference type="ARBA" id="ARBA00022475"/>
    </source>
</evidence>
<comment type="function">
    <text evidence="1">Part of the ABC transporter complex LptBFG involved in the translocation of lipopolysaccharide (LPS) from the inner membrane to the outer membrane.</text>
</comment>
<evidence type="ECO:0000256" key="8">
    <source>
        <dbReference type="ARBA" id="ARBA00022692"/>
    </source>
</evidence>
<proteinExistence type="inferred from homology"/>
<feature type="transmembrane region" description="Helical" evidence="12">
    <location>
        <begin position="230"/>
        <end position="248"/>
    </location>
</feature>
<dbReference type="NCBIfam" id="TIGR04407">
    <property type="entry name" value="LptF_YjgP"/>
    <property type="match status" value="1"/>
</dbReference>
<protein>
    <recommendedName>
        <fullName evidence="4">Lipopolysaccharide export system permease protein LptF</fullName>
    </recommendedName>
</protein>
<keyword evidence="5" id="KW-0813">Transport</keyword>
<reference evidence="13 14" key="1">
    <citation type="journal article" date="2020" name="Microorganisms">
        <title>Osmotic Adaptation and Compatible Solute Biosynthesis of Phototrophic Bacteria as Revealed from Genome Analyses.</title>
        <authorList>
            <person name="Imhoff J.F."/>
            <person name="Rahn T."/>
            <person name="Kunzel S."/>
            <person name="Keller A."/>
            <person name="Neulinger S.C."/>
        </authorList>
    </citation>
    <scope>NUCLEOTIDE SEQUENCE [LARGE SCALE GENOMIC DNA]</scope>
    <source>
        <strain evidence="13 14">DSM 15116</strain>
    </source>
</reference>
<keyword evidence="10 12" id="KW-0472">Membrane</keyword>
<evidence type="ECO:0000256" key="9">
    <source>
        <dbReference type="ARBA" id="ARBA00022989"/>
    </source>
</evidence>
<evidence type="ECO:0000256" key="12">
    <source>
        <dbReference type="SAM" id="Phobius"/>
    </source>
</evidence>
<dbReference type="InterPro" id="IPR005495">
    <property type="entry name" value="LptG/LptF_permease"/>
</dbReference>
<keyword evidence="14" id="KW-1185">Reference proteome</keyword>
<dbReference type="RefSeq" id="WP_200259737.1">
    <property type="nucleotide sequence ID" value="NZ_NRSH01000100.1"/>
</dbReference>
<keyword evidence="7" id="KW-0997">Cell inner membrane</keyword>
<name>A0ABS1E6K0_9GAMM</name>
<evidence type="ECO:0000256" key="4">
    <source>
        <dbReference type="ARBA" id="ARBA00014213"/>
    </source>
</evidence>
<organism evidence="13 14">
    <name type="scientific">Halorhodospira neutriphila</name>
    <dbReference type="NCBI Taxonomy" id="168379"/>
    <lineage>
        <taxon>Bacteria</taxon>
        <taxon>Pseudomonadati</taxon>
        <taxon>Pseudomonadota</taxon>
        <taxon>Gammaproteobacteria</taxon>
        <taxon>Chromatiales</taxon>
        <taxon>Ectothiorhodospiraceae</taxon>
        <taxon>Halorhodospira</taxon>
    </lineage>
</organism>
<dbReference type="PANTHER" id="PTHR33529">
    <property type="entry name" value="SLR0882 PROTEIN-RELATED"/>
    <property type="match status" value="1"/>
</dbReference>
<evidence type="ECO:0000256" key="11">
    <source>
        <dbReference type="ARBA" id="ARBA00026081"/>
    </source>
</evidence>
<sequence>RVVRGLLLLAGPAAVLVAWLMLAVTPWATHTAEAYAQQAAQRADLSALKGGRFISGGDAGTVYASRVGEDGVLEQVFAHARRDGRETIIRAARARQIVDPESGRRYFVFEQGRRYDGEPGRLDWRVTRFERHGLLIEAGGGGSVPREREGMAVGALWAAGGAADLAELHWRLAMPAMALVLTVLAVPLAKAEPRDGRYGKLLLAVLVFVAYFQLVTSAREWLADGLIPPAAGMWWLHGGALLGALLWTRRRFGRLWDKGAA</sequence>
<accession>A0ABS1E6K0</accession>